<evidence type="ECO:0000313" key="3">
    <source>
        <dbReference type="Proteomes" id="UP000435837"/>
    </source>
</evidence>
<keyword evidence="1" id="KW-1133">Transmembrane helix</keyword>
<reference evidence="2 3" key="1">
    <citation type="submission" date="2019-12" db="EMBL/GenBank/DDBJ databases">
        <title>Whole genome shotgun sequence of Streptomyces caniferus NBRC 15389.</title>
        <authorList>
            <person name="Ichikawa N."/>
            <person name="Kimura A."/>
            <person name="Kitahashi Y."/>
            <person name="Komaki H."/>
            <person name="Tamura T."/>
        </authorList>
    </citation>
    <scope>NUCLEOTIDE SEQUENCE [LARGE SCALE GENOMIC DNA]</scope>
    <source>
        <strain evidence="2 3">NBRC 15389</strain>
    </source>
</reference>
<evidence type="ECO:0000313" key="2">
    <source>
        <dbReference type="EMBL" id="GFE05594.1"/>
    </source>
</evidence>
<dbReference type="Proteomes" id="UP000435837">
    <property type="component" value="Unassembled WGS sequence"/>
</dbReference>
<dbReference type="AlphaFoldDB" id="A0A640S419"/>
<keyword evidence="1" id="KW-0472">Membrane</keyword>
<feature type="transmembrane region" description="Helical" evidence="1">
    <location>
        <begin position="24"/>
        <end position="44"/>
    </location>
</feature>
<dbReference type="EMBL" id="BLIN01000003">
    <property type="protein sequence ID" value="GFE05594.1"/>
    <property type="molecule type" value="Genomic_DNA"/>
</dbReference>
<name>A0A640S419_9ACTN</name>
<accession>A0A640S419</accession>
<organism evidence="2 3">
    <name type="scientific">Streptomyces caniferus</name>
    <dbReference type="NCBI Taxonomy" id="285557"/>
    <lineage>
        <taxon>Bacteria</taxon>
        <taxon>Bacillati</taxon>
        <taxon>Actinomycetota</taxon>
        <taxon>Actinomycetes</taxon>
        <taxon>Kitasatosporales</taxon>
        <taxon>Streptomycetaceae</taxon>
        <taxon>Streptomyces</taxon>
    </lineage>
</organism>
<sequence>MALRSAIRAGGRDGGRKVNRTQSVVVSVVAVGAAMAVLAGCGGIDGKIGDYDRVTVWPDADPRGQKPVADLTTLTPVTVECYTPGRVDATGFGYGGTYKVSYDGGSGYIDESTSIMSDGGEVSPSRVPKC</sequence>
<proteinExistence type="predicted"/>
<evidence type="ECO:0000256" key="1">
    <source>
        <dbReference type="SAM" id="Phobius"/>
    </source>
</evidence>
<gene>
    <name evidence="2" type="ORF">Scani_18620</name>
</gene>
<protein>
    <submittedName>
        <fullName evidence="2">Uncharacterized protein</fullName>
    </submittedName>
</protein>
<keyword evidence="1" id="KW-0812">Transmembrane</keyword>
<comment type="caution">
    <text evidence="2">The sequence shown here is derived from an EMBL/GenBank/DDBJ whole genome shotgun (WGS) entry which is preliminary data.</text>
</comment>